<evidence type="ECO:0000256" key="1">
    <source>
        <dbReference type="SAM" id="Phobius"/>
    </source>
</evidence>
<feature type="transmembrane region" description="Helical" evidence="1">
    <location>
        <begin position="12"/>
        <end position="34"/>
    </location>
</feature>
<dbReference type="Proteomes" id="UP000790580">
    <property type="component" value="Unassembled WGS sequence"/>
</dbReference>
<gene>
    <name evidence="2" type="ORF">KS407_20115</name>
</gene>
<feature type="transmembrane region" description="Helical" evidence="1">
    <location>
        <begin position="46"/>
        <end position="63"/>
    </location>
</feature>
<evidence type="ECO:0000313" key="3">
    <source>
        <dbReference type="Proteomes" id="UP000790580"/>
    </source>
</evidence>
<protein>
    <submittedName>
        <fullName evidence="2">Uncharacterized protein</fullName>
    </submittedName>
</protein>
<accession>A0ABS6JYQ2</accession>
<dbReference type="RefSeq" id="WP_088073212.1">
    <property type="nucleotide sequence ID" value="NZ_JAHQCR010000086.1"/>
</dbReference>
<name>A0ABS6JYQ2_9BACI</name>
<keyword evidence="1" id="KW-0812">Transmembrane</keyword>
<reference evidence="2 3" key="1">
    <citation type="submission" date="2021-06" db="EMBL/GenBank/DDBJ databases">
        <title>Bacillus sp. RD4P76, an endophyte from a halophyte.</title>
        <authorList>
            <person name="Sun J.-Q."/>
        </authorList>
    </citation>
    <scope>NUCLEOTIDE SEQUENCE [LARGE SCALE GENOMIC DNA]</scope>
    <source>
        <strain evidence="2 3">JCM 17098</strain>
    </source>
</reference>
<sequence length="124" mass="14201">MKKDKLYTKPYRIFQISLFIIIILAYVLFLIFGNGEPLGGLLPVELVHFVVVLILIMQIQTLLDIYKKLNKKLELVLNIVVATYAGFLALLFYMTNIHLGFTIVLAIISLSMVVNVYAYFKSKQ</sequence>
<feature type="transmembrane region" description="Helical" evidence="1">
    <location>
        <begin position="75"/>
        <end position="93"/>
    </location>
</feature>
<organism evidence="2 3">
    <name type="scientific">Evansella alkalicola</name>
    <dbReference type="NCBI Taxonomy" id="745819"/>
    <lineage>
        <taxon>Bacteria</taxon>
        <taxon>Bacillati</taxon>
        <taxon>Bacillota</taxon>
        <taxon>Bacilli</taxon>
        <taxon>Bacillales</taxon>
        <taxon>Bacillaceae</taxon>
        <taxon>Evansella</taxon>
    </lineage>
</organism>
<comment type="caution">
    <text evidence="2">The sequence shown here is derived from an EMBL/GenBank/DDBJ whole genome shotgun (WGS) entry which is preliminary data.</text>
</comment>
<keyword evidence="1" id="KW-1133">Transmembrane helix</keyword>
<keyword evidence="3" id="KW-1185">Reference proteome</keyword>
<evidence type="ECO:0000313" key="2">
    <source>
        <dbReference type="EMBL" id="MBU9723729.1"/>
    </source>
</evidence>
<feature type="transmembrane region" description="Helical" evidence="1">
    <location>
        <begin position="99"/>
        <end position="120"/>
    </location>
</feature>
<proteinExistence type="predicted"/>
<keyword evidence="1" id="KW-0472">Membrane</keyword>
<dbReference type="EMBL" id="JAHQCR010000086">
    <property type="protein sequence ID" value="MBU9723729.1"/>
    <property type="molecule type" value="Genomic_DNA"/>
</dbReference>